<organism evidence="1">
    <name type="scientific">Menopon gallinae</name>
    <name type="common">poultry shaft louse</name>
    <dbReference type="NCBI Taxonomy" id="328185"/>
    <lineage>
        <taxon>Eukaryota</taxon>
        <taxon>Metazoa</taxon>
        <taxon>Ecdysozoa</taxon>
        <taxon>Arthropoda</taxon>
        <taxon>Hexapoda</taxon>
        <taxon>Insecta</taxon>
        <taxon>Pterygota</taxon>
        <taxon>Neoptera</taxon>
        <taxon>Paraneoptera</taxon>
        <taxon>Psocodea</taxon>
        <taxon>Troctomorpha</taxon>
        <taxon>Phthiraptera</taxon>
        <taxon>Amblycera</taxon>
        <taxon>Menoponidae</taxon>
        <taxon>Menopon</taxon>
    </lineage>
</organism>
<protein>
    <submittedName>
        <fullName evidence="1">Uncharacterized protein</fullName>
    </submittedName>
</protein>
<evidence type="ECO:0000313" key="1">
    <source>
        <dbReference type="EMBL" id="KAL0269437.1"/>
    </source>
</evidence>
<comment type="caution">
    <text evidence="1">The sequence shown here is derived from an EMBL/GenBank/DDBJ whole genome shotgun (WGS) entry which is preliminary data.</text>
</comment>
<accession>A0AAW2HIR4</accession>
<dbReference type="EMBL" id="JARGDH010000004">
    <property type="protein sequence ID" value="KAL0269437.1"/>
    <property type="molecule type" value="Genomic_DNA"/>
</dbReference>
<gene>
    <name evidence="1" type="ORF">PYX00_007171</name>
</gene>
<sequence length="92" mass="10888">MRMKRTPRPRVRHCMLSTLGMETENYCEDSDYSYCYSGKLRSHKARIYNMFFLDIDNLMEHGSVEEKILLANGGVKTHCNYMKSRNCTIWLP</sequence>
<reference evidence="1" key="1">
    <citation type="journal article" date="2024" name="Gigascience">
        <title>Chromosome-level genome of the poultry shaft louse Menopon gallinae provides insight into the host-switching and adaptive evolution of parasitic lice.</title>
        <authorList>
            <person name="Xu Y."/>
            <person name="Ma L."/>
            <person name="Liu S."/>
            <person name="Liang Y."/>
            <person name="Liu Q."/>
            <person name="He Z."/>
            <person name="Tian L."/>
            <person name="Duan Y."/>
            <person name="Cai W."/>
            <person name="Li H."/>
            <person name="Song F."/>
        </authorList>
    </citation>
    <scope>NUCLEOTIDE SEQUENCE</scope>
    <source>
        <strain evidence="1">Cailab_2023a</strain>
    </source>
</reference>
<dbReference type="AlphaFoldDB" id="A0AAW2HIR4"/>
<name>A0AAW2HIR4_9NEOP</name>
<proteinExistence type="predicted"/>